<dbReference type="InterPro" id="IPR019430">
    <property type="entry name" value="7TM_GPCR_serpentine_rcpt_Srx"/>
</dbReference>
<proteinExistence type="predicted"/>
<feature type="transmembrane region" description="Helical" evidence="1">
    <location>
        <begin position="128"/>
        <end position="155"/>
    </location>
</feature>
<feature type="transmembrane region" description="Helical" evidence="1">
    <location>
        <begin position="175"/>
        <end position="198"/>
    </location>
</feature>
<dbReference type="Proteomes" id="UP000835052">
    <property type="component" value="Unassembled WGS sequence"/>
</dbReference>
<name>A0A8S1H129_9PELO</name>
<evidence type="ECO:0000259" key="2">
    <source>
        <dbReference type="Pfam" id="PF10328"/>
    </source>
</evidence>
<reference evidence="3" key="1">
    <citation type="submission" date="2020-10" db="EMBL/GenBank/DDBJ databases">
        <authorList>
            <person name="Kikuchi T."/>
        </authorList>
    </citation>
    <scope>NUCLEOTIDE SEQUENCE</scope>
    <source>
        <strain evidence="3">NKZ352</strain>
    </source>
</reference>
<dbReference type="SUPFAM" id="SSF81321">
    <property type="entry name" value="Family A G protein-coupled receptor-like"/>
    <property type="match status" value="1"/>
</dbReference>
<dbReference type="EMBL" id="CAJGYM010000005">
    <property type="protein sequence ID" value="CAD6187040.1"/>
    <property type="molecule type" value="Genomic_DNA"/>
</dbReference>
<feature type="transmembrane region" description="Helical" evidence="1">
    <location>
        <begin position="12"/>
        <end position="36"/>
    </location>
</feature>
<keyword evidence="1" id="KW-0472">Membrane</keyword>
<organism evidence="3 4">
    <name type="scientific">Caenorhabditis auriculariae</name>
    <dbReference type="NCBI Taxonomy" id="2777116"/>
    <lineage>
        <taxon>Eukaryota</taxon>
        <taxon>Metazoa</taxon>
        <taxon>Ecdysozoa</taxon>
        <taxon>Nematoda</taxon>
        <taxon>Chromadorea</taxon>
        <taxon>Rhabditida</taxon>
        <taxon>Rhabditina</taxon>
        <taxon>Rhabditomorpha</taxon>
        <taxon>Rhabditoidea</taxon>
        <taxon>Rhabditidae</taxon>
        <taxon>Peloderinae</taxon>
        <taxon>Caenorhabditis</taxon>
    </lineage>
</organism>
<dbReference type="Gene3D" id="1.20.1070.10">
    <property type="entry name" value="Rhodopsin 7-helix transmembrane proteins"/>
    <property type="match status" value="1"/>
</dbReference>
<feature type="transmembrane region" description="Helical" evidence="1">
    <location>
        <begin position="229"/>
        <end position="250"/>
    </location>
</feature>
<gene>
    <name evidence="3" type="ORF">CAUJ_LOCUS2959</name>
</gene>
<feature type="transmembrane region" description="Helical" evidence="1">
    <location>
        <begin position="98"/>
        <end position="116"/>
    </location>
</feature>
<keyword evidence="1" id="KW-1133">Transmembrane helix</keyword>
<dbReference type="InterPro" id="IPR005047">
    <property type="entry name" value="7TM_GPCR_serpentine_rcpt_Srxa"/>
</dbReference>
<dbReference type="AlphaFoldDB" id="A0A8S1H129"/>
<protein>
    <recommendedName>
        <fullName evidence="2">7TM GPCR serpentine receptor class x (Srx) domain-containing protein</fullName>
    </recommendedName>
</protein>
<feature type="transmembrane region" description="Helical" evidence="1">
    <location>
        <begin position="270"/>
        <end position="288"/>
    </location>
</feature>
<dbReference type="PANTHER" id="PTHR23018:SF15">
    <property type="entry name" value="G_PROTEIN_RECEP_F1_2 DOMAIN-CONTAINING PROTEIN"/>
    <property type="match status" value="1"/>
</dbReference>
<dbReference type="OrthoDB" id="5840083at2759"/>
<sequence length="319" mass="37515">MTGWLEICLQWLIRLFVVALHLLSYSFNGMLVYLIVKKKVVKTWIYVCNMVVAEVLLNLTQHASVEFNWVIADAFKNKLHTSFFVQFTSYVNLIAFEFRYFLTLLMSVNRLLIVLFQGADVIFKESQIILFSLFIWFFLVFMNLSLFLNNCLYFFDWEEFRWIFLCPKPTNPLHYVSYYLYFLPIATFVLNITGVVYVKLKRSDIFILSHMMTGLSRNSENNRRLRENFLVFHAFIISVIMSIDSIYTLLHNQLAAQFRGLSPVVKELLGSSNLYISSLINFLIYFACNSNIRQNVLTIVLRRPRIFPNGRTIVIPNSL</sequence>
<comment type="caution">
    <text evidence="3">The sequence shown here is derived from an EMBL/GenBank/DDBJ whole genome shotgun (WGS) entry which is preliminary data.</text>
</comment>
<keyword evidence="1" id="KW-0812">Transmembrane</keyword>
<keyword evidence="4" id="KW-1185">Reference proteome</keyword>
<evidence type="ECO:0000313" key="3">
    <source>
        <dbReference type="EMBL" id="CAD6187040.1"/>
    </source>
</evidence>
<feature type="transmembrane region" description="Helical" evidence="1">
    <location>
        <begin position="43"/>
        <end position="60"/>
    </location>
</feature>
<dbReference type="PANTHER" id="PTHR23018">
    <property type="entry name" value="SERPENTINE RECEPTOR, CLASS XA-RELATED"/>
    <property type="match status" value="1"/>
</dbReference>
<dbReference type="Pfam" id="PF10328">
    <property type="entry name" value="7TM_GPCR_Srx"/>
    <property type="match status" value="1"/>
</dbReference>
<feature type="domain" description="7TM GPCR serpentine receptor class x (Srx)" evidence="2">
    <location>
        <begin position="56"/>
        <end position="254"/>
    </location>
</feature>
<evidence type="ECO:0000313" key="4">
    <source>
        <dbReference type="Proteomes" id="UP000835052"/>
    </source>
</evidence>
<accession>A0A8S1H129</accession>
<evidence type="ECO:0000256" key="1">
    <source>
        <dbReference type="SAM" id="Phobius"/>
    </source>
</evidence>